<accession>A0A2P2JV21</accession>
<evidence type="ECO:0000256" key="1">
    <source>
        <dbReference type="SAM" id="MobiDB-lite"/>
    </source>
</evidence>
<feature type="compositionally biased region" description="Basic residues" evidence="1">
    <location>
        <begin position="32"/>
        <end position="41"/>
    </location>
</feature>
<sequence length="72" mass="8256">MLSIAHITKQILGIDPETNCCHIIPWMPIQHTKHHPHHSKSRKDPVLHPPNMKPKQQSNELDDESEIKGIPT</sequence>
<proteinExistence type="predicted"/>
<evidence type="ECO:0000313" key="2">
    <source>
        <dbReference type="EMBL" id="MBW97318.1"/>
    </source>
</evidence>
<protein>
    <submittedName>
        <fullName evidence="2">Protein OS-9 homolog</fullName>
    </submittedName>
</protein>
<name>A0A2P2JV21_RHIMU</name>
<feature type="region of interest" description="Disordered" evidence="1">
    <location>
        <begin position="32"/>
        <end position="72"/>
    </location>
</feature>
<dbReference type="EMBL" id="GGEC01016835">
    <property type="protein sequence ID" value="MBW97318.1"/>
    <property type="molecule type" value="Transcribed_RNA"/>
</dbReference>
<reference evidence="2" key="1">
    <citation type="submission" date="2018-02" db="EMBL/GenBank/DDBJ databases">
        <title>Rhizophora mucronata_Transcriptome.</title>
        <authorList>
            <person name="Meera S.P."/>
            <person name="Sreeshan A."/>
            <person name="Augustine A."/>
        </authorList>
    </citation>
    <scope>NUCLEOTIDE SEQUENCE</scope>
    <source>
        <tissue evidence="2">Leaf</tissue>
    </source>
</reference>
<organism evidence="2">
    <name type="scientific">Rhizophora mucronata</name>
    <name type="common">Asiatic mangrove</name>
    <dbReference type="NCBI Taxonomy" id="61149"/>
    <lineage>
        <taxon>Eukaryota</taxon>
        <taxon>Viridiplantae</taxon>
        <taxon>Streptophyta</taxon>
        <taxon>Embryophyta</taxon>
        <taxon>Tracheophyta</taxon>
        <taxon>Spermatophyta</taxon>
        <taxon>Magnoliopsida</taxon>
        <taxon>eudicotyledons</taxon>
        <taxon>Gunneridae</taxon>
        <taxon>Pentapetalae</taxon>
        <taxon>rosids</taxon>
        <taxon>fabids</taxon>
        <taxon>Malpighiales</taxon>
        <taxon>Rhizophoraceae</taxon>
        <taxon>Rhizophora</taxon>
    </lineage>
</organism>
<dbReference type="AlphaFoldDB" id="A0A2P2JV21"/>